<evidence type="ECO:0000256" key="2">
    <source>
        <dbReference type="ARBA" id="ARBA00023157"/>
    </source>
</evidence>
<dbReference type="AlphaFoldDB" id="U6LL00"/>
<dbReference type="PANTHER" id="PTHR37390">
    <property type="entry name" value="OS02G0592500 PROTEIN"/>
    <property type="match status" value="1"/>
</dbReference>
<accession>U6LL00</accession>
<keyword evidence="1" id="KW-0732">Signal</keyword>
<dbReference type="InterPro" id="IPR018143">
    <property type="entry name" value="Folate_rcpt-like"/>
</dbReference>
<evidence type="ECO:0000256" key="1">
    <source>
        <dbReference type="ARBA" id="ARBA00022729"/>
    </source>
</evidence>
<dbReference type="OrthoDB" id="567542at2759"/>
<feature type="compositionally biased region" description="Acidic residues" evidence="3">
    <location>
        <begin position="264"/>
        <end position="281"/>
    </location>
</feature>
<protein>
    <recommendedName>
        <fullName evidence="4">Folate receptor-like domain-containing protein</fullName>
    </recommendedName>
</protein>
<evidence type="ECO:0000313" key="5">
    <source>
        <dbReference type="EMBL" id="CDJ50861.1"/>
    </source>
</evidence>
<dbReference type="VEuPathDB" id="ToxoDB:EBH_0086490"/>
<dbReference type="PANTHER" id="PTHR37390:SF1">
    <property type="entry name" value="FOLATE-BINDING PROTEIN 1"/>
    <property type="match status" value="1"/>
</dbReference>
<feature type="region of interest" description="Disordered" evidence="3">
    <location>
        <begin position="260"/>
        <end position="311"/>
    </location>
</feature>
<evidence type="ECO:0000313" key="6">
    <source>
        <dbReference type="Proteomes" id="UP000030750"/>
    </source>
</evidence>
<keyword evidence="2" id="KW-1015">Disulfide bond</keyword>
<name>U6LL00_9EIME</name>
<proteinExistence type="predicted"/>
<dbReference type="Pfam" id="PF03024">
    <property type="entry name" value="Folate_rec"/>
    <property type="match status" value="1"/>
</dbReference>
<evidence type="ECO:0000259" key="4">
    <source>
        <dbReference type="Pfam" id="PF03024"/>
    </source>
</evidence>
<organism evidence="5 6">
    <name type="scientific">Eimeria brunetti</name>
    <dbReference type="NCBI Taxonomy" id="51314"/>
    <lineage>
        <taxon>Eukaryota</taxon>
        <taxon>Sar</taxon>
        <taxon>Alveolata</taxon>
        <taxon>Apicomplexa</taxon>
        <taxon>Conoidasida</taxon>
        <taxon>Coccidia</taxon>
        <taxon>Eucoccidiorida</taxon>
        <taxon>Eimeriorina</taxon>
        <taxon>Eimeriidae</taxon>
        <taxon>Eimeria</taxon>
    </lineage>
</organism>
<sequence>MDNILKTREHIRSKPAKIMQQTVSCLPLMVLLMLAFRACCYPQHTELIKRRLGSLEDKRDCQKVSEDVLCAMCEPRFGTGELESRGKPILCPQLCEKWFNACKEEFVSASPSGSSSALTFCEDSSLICSRLSATVKDSVSFCRQMGFEILEEDGEGSLGDLGQRKRSCFNGIPTASFAAAAKRSESSESYRRRRESPDDWLGWLREMGLAVYDVLNRPEVWLLLIVLGFLLNQLVQQARDILLAYLQEEKLQRRKEILQRYGVEEEEDETESSPAADEDDNAASSGGPEEAKKAEPLRSPSDRSKPAKEGS</sequence>
<feature type="compositionally biased region" description="Basic and acidic residues" evidence="3">
    <location>
        <begin position="289"/>
        <end position="311"/>
    </location>
</feature>
<reference evidence="5" key="1">
    <citation type="submission" date="2013-10" db="EMBL/GenBank/DDBJ databases">
        <title>Genomic analysis of the causative agents of coccidiosis in chickens.</title>
        <authorList>
            <person name="Reid A.J."/>
            <person name="Blake D."/>
            <person name="Billington K."/>
            <person name="Browne H."/>
            <person name="Dunn M."/>
            <person name="Hung S."/>
            <person name="Kawahara F."/>
            <person name="Miranda-Saavedra D."/>
            <person name="Mourier T."/>
            <person name="Nagra H."/>
            <person name="Otto T.D."/>
            <person name="Rawlings N."/>
            <person name="Sanchez A."/>
            <person name="Sanders M."/>
            <person name="Subramaniam C."/>
            <person name="Tay Y."/>
            <person name="Dear P."/>
            <person name="Doerig C."/>
            <person name="Gruber A."/>
            <person name="Parkinson J."/>
            <person name="Shirley M."/>
            <person name="Wan K.L."/>
            <person name="Berriman M."/>
            <person name="Tomley F."/>
            <person name="Pain A."/>
        </authorList>
    </citation>
    <scope>NUCLEOTIDE SEQUENCE [LARGE SCALE GENOMIC DNA]</scope>
    <source>
        <strain evidence="5">Houghton</strain>
    </source>
</reference>
<dbReference type="InterPro" id="IPR053305">
    <property type="entry name" value="Folate-binding_rcpt-like"/>
</dbReference>
<dbReference type="EMBL" id="HG712467">
    <property type="protein sequence ID" value="CDJ50861.1"/>
    <property type="molecule type" value="Genomic_DNA"/>
</dbReference>
<dbReference type="Proteomes" id="UP000030750">
    <property type="component" value="Unassembled WGS sequence"/>
</dbReference>
<evidence type="ECO:0000256" key="3">
    <source>
        <dbReference type="SAM" id="MobiDB-lite"/>
    </source>
</evidence>
<gene>
    <name evidence="5" type="ORF">EBH_0086490</name>
</gene>
<keyword evidence="6" id="KW-1185">Reference proteome</keyword>
<reference evidence="5" key="2">
    <citation type="submission" date="2013-10" db="EMBL/GenBank/DDBJ databases">
        <authorList>
            <person name="Aslett M."/>
        </authorList>
    </citation>
    <scope>NUCLEOTIDE SEQUENCE [LARGE SCALE GENOMIC DNA]</scope>
    <source>
        <strain evidence="5">Houghton</strain>
    </source>
</reference>
<feature type="domain" description="Folate receptor-like" evidence="4">
    <location>
        <begin position="37"/>
        <end position="146"/>
    </location>
</feature>